<evidence type="ECO:0000313" key="2">
    <source>
        <dbReference type="Proteomes" id="UP001500707"/>
    </source>
</evidence>
<organism evidence="1 2">
    <name type="scientific">Streptomyces osmaniensis</name>
    <dbReference type="NCBI Taxonomy" id="593134"/>
    <lineage>
        <taxon>Bacteria</taxon>
        <taxon>Bacillati</taxon>
        <taxon>Actinomycetota</taxon>
        <taxon>Actinomycetes</taxon>
        <taxon>Kitasatosporales</taxon>
        <taxon>Streptomycetaceae</taxon>
        <taxon>Streptomyces</taxon>
    </lineage>
</organism>
<accession>A0ABP6Z5W4</accession>
<evidence type="ECO:0000313" key="1">
    <source>
        <dbReference type="EMBL" id="GAA3598981.1"/>
    </source>
</evidence>
<sequence length="45" mass="5235">MPCCVPRASNTALQWFDGIALPRWQRGINYLPGWVSIYERGLPWD</sequence>
<keyword evidence="2" id="KW-1185">Reference proteome</keyword>
<name>A0ABP6Z5W4_9ACTN</name>
<dbReference type="Proteomes" id="UP001500707">
    <property type="component" value="Unassembled WGS sequence"/>
</dbReference>
<gene>
    <name evidence="1" type="ORF">GCM10022295_93390</name>
</gene>
<comment type="caution">
    <text evidence="1">The sequence shown here is derived from an EMBL/GenBank/DDBJ whole genome shotgun (WGS) entry which is preliminary data.</text>
</comment>
<protein>
    <submittedName>
        <fullName evidence="1">Uncharacterized protein</fullName>
    </submittedName>
</protein>
<reference evidence="2" key="1">
    <citation type="journal article" date="2019" name="Int. J. Syst. Evol. Microbiol.">
        <title>The Global Catalogue of Microorganisms (GCM) 10K type strain sequencing project: providing services to taxonomists for standard genome sequencing and annotation.</title>
        <authorList>
            <consortium name="The Broad Institute Genomics Platform"/>
            <consortium name="The Broad Institute Genome Sequencing Center for Infectious Disease"/>
            <person name="Wu L."/>
            <person name="Ma J."/>
        </authorList>
    </citation>
    <scope>NUCLEOTIDE SEQUENCE [LARGE SCALE GENOMIC DNA]</scope>
    <source>
        <strain evidence="2">JCM 17656</strain>
    </source>
</reference>
<dbReference type="EMBL" id="BAABCE010000070">
    <property type="protein sequence ID" value="GAA3598981.1"/>
    <property type="molecule type" value="Genomic_DNA"/>
</dbReference>
<proteinExistence type="predicted"/>